<sequence length="267" mass="27908">MSSGRRTLVLLAALGLVAAIVLTAVAHGGGTGEDDAGTTPPTTSTPSASPTPRLSGSWDLTAGTSKGDALPLAPTPITLRVSRRDGTTQLGGRAVCNRYGADVEIGGGEIAVGDVAATAVGCSGRPGRVERAYLRAFGAVTGYERTADRLVLTGPDVRLDFHASPRLPARLVGPTWHLDEPGRARLTLDEQRLRATDACGTRIDGTWLEDGGSVVVTGSRFRGPGRCQHREPGRSLLALLGEFRAELDGGRLVVRPWGGRPLVFTRS</sequence>
<evidence type="ECO:0000259" key="3">
    <source>
        <dbReference type="Pfam" id="PF03724"/>
    </source>
</evidence>
<evidence type="ECO:0000313" key="4">
    <source>
        <dbReference type="EMBL" id="GAA5140552.1"/>
    </source>
</evidence>
<organism evidence="4 5">
    <name type="scientific">Nocardioides marinquilinus</name>
    <dbReference type="NCBI Taxonomy" id="1210400"/>
    <lineage>
        <taxon>Bacteria</taxon>
        <taxon>Bacillati</taxon>
        <taxon>Actinomycetota</taxon>
        <taxon>Actinomycetes</taxon>
        <taxon>Propionibacteriales</taxon>
        <taxon>Nocardioidaceae</taxon>
        <taxon>Nocardioides</taxon>
    </lineage>
</organism>
<feature type="region of interest" description="Disordered" evidence="1">
    <location>
        <begin position="30"/>
        <end position="71"/>
    </location>
</feature>
<dbReference type="Proteomes" id="UP001500221">
    <property type="component" value="Unassembled WGS sequence"/>
</dbReference>
<protein>
    <recommendedName>
        <fullName evidence="3">DUF306 domain-containing protein</fullName>
    </recommendedName>
</protein>
<proteinExistence type="predicted"/>
<gene>
    <name evidence="4" type="ORF">GCM10023340_00840</name>
</gene>
<accession>A0ABP9P4G7</accession>
<dbReference type="InterPro" id="IPR038670">
    <property type="entry name" value="HslJ-like_sf"/>
</dbReference>
<feature type="compositionally biased region" description="Low complexity" evidence="1">
    <location>
        <begin position="37"/>
        <end position="52"/>
    </location>
</feature>
<keyword evidence="5" id="KW-1185">Reference proteome</keyword>
<feature type="signal peptide" evidence="2">
    <location>
        <begin position="1"/>
        <end position="26"/>
    </location>
</feature>
<name>A0ABP9P4G7_9ACTN</name>
<evidence type="ECO:0000256" key="2">
    <source>
        <dbReference type="SAM" id="SignalP"/>
    </source>
</evidence>
<reference evidence="5" key="1">
    <citation type="journal article" date="2019" name="Int. J. Syst. Evol. Microbiol.">
        <title>The Global Catalogue of Microorganisms (GCM) 10K type strain sequencing project: providing services to taxonomists for standard genome sequencing and annotation.</title>
        <authorList>
            <consortium name="The Broad Institute Genomics Platform"/>
            <consortium name="The Broad Institute Genome Sequencing Center for Infectious Disease"/>
            <person name="Wu L."/>
            <person name="Ma J."/>
        </authorList>
    </citation>
    <scope>NUCLEOTIDE SEQUENCE [LARGE SCALE GENOMIC DNA]</scope>
    <source>
        <strain evidence="5">JCM 18459</strain>
    </source>
</reference>
<dbReference type="RefSeq" id="WP_345453149.1">
    <property type="nucleotide sequence ID" value="NZ_BAABKG010000001.1"/>
</dbReference>
<dbReference type="Gene3D" id="2.40.128.270">
    <property type="match status" value="1"/>
</dbReference>
<evidence type="ECO:0000313" key="5">
    <source>
        <dbReference type="Proteomes" id="UP001500221"/>
    </source>
</evidence>
<feature type="chain" id="PRO_5045513243" description="DUF306 domain-containing protein" evidence="2">
    <location>
        <begin position="27"/>
        <end position="267"/>
    </location>
</feature>
<comment type="caution">
    <text evidence="4">The sequence shown here is derived from an EMBL/GenBank/DDBJ whole genome shotgun (WGS) entry which is preliminary data.</text>
</comment>
<keyword evidence="2" id="KW-0732">Signal</keyword>
<dbReference type="Pfam" id="PF03724">
    <property type="entry name" value="META"/>
    <property type="match status" value="1"/>
</dbReference>
<dbReference type="EMBL" id="BAABKG010000001">
    <property type="protein sequence ID" value="GAA5140552.1"/>
    <property type="molecule type" value="Genomic_DNA"/>
</dbReference>
<dbReference type="InterPro" id="IPR005184">
    <property type="entry name" value="DUF306_Meta_HslJ"/>
</dbReference>
<evidence type="ECO:0000256" key="1">
    <source>
        <dbReference type="SAM" id="MobiDB-lite"/>
    </source>
</evidence>
<feature type="domain" description="DUF306" evidence="3">
    <location>
        <begin position="56"/>
        <end position="156"/>
    </location>
</feature>